<evidence type="ECO:0000256" key="1">
    <source>
        <dbReference type="SAM" id="MobiDB-lite"/>
    </source>
</evidence>
<organism evidence="3 4">
    <name type="scientific">Arthrobacter liuii</name>
    <dbReference type="NCBI Taxonomy" id="1476996"/>
    <lineage>
        <taxon>Bacteria</taxon>
        <taxon>Bacillati</taxon>
        <taxon>Actinomycetota</taxon>
        <taxon>Actinomycetes</taxon>
        <taxon>Micrococcales</taxon>
        <taxon>Micrococcaceae</taxon>
        <taxon>Arthrobacter</taxon>
    </lineage>
</organism>
<feature type="region of interest" description="Disordered" evidence="1">
    <location>
        <begin position="261"/>
        <end position="292"/>
    </location>
</feature>
<dbReference type="PANTHER" id="PTHR34980:SF2">
    <property type="entry name" value="INNER MEMBRANE PROTEIN YHAH-RELATED"/>
    <property type="match status" value="1"/>
</dbReference>
<comment type="caution">
    <text evidence="3">The sequence shown here is derived from an EMBL/GenBank/DDBJ whole genome shotgun (WGS) entry which is preliminary data.</text>
</comment>
<evidence type="ECO:0000256" key="2">
    <source>
        <dbReference type="SAM" id="Phobius"/>
    </source>
</evidence>
<dbReference type="Proteomes" id="UP000643279">
    <property type="component" value="Unassembled WGS sequence"/>
</dbReference>
<evidence type="ECO:0008006" key="5">
    <source>
        <dbReference type="Google" id="ProtNLM"/>
    </source>
</evidence>
<protein>
    <recommendedName>
        <fullName evidence="5">DUF805 domain-containing protein</fullName>
    </recommendedName>
</protein>
<feature type="transmembrane region" description="Helical" evidence="2">
    <location>
        <begin position="325"/>
        <end position="345"/>
    </location>
</feature>
<reference evidence="4" key="1">
    <citation type="journal article" date="2019" name="Int. J. Syst. Evol. Microbiol.">
        <title>The Global Catalogue of Microorganisms (GCM) 10K type strain sequencing project: providing services to taxonomists for standard genome sequencing and annotation.</title>
        <authorList>
            <consortium name="The Broad Institute Genomics Platform"/>
            <consortium name="The Broad Institute Genome Sequencing Center for Infectious Disease"/>
            <person name="Wu L."/>
            <person name="Ma J."/>
        </authorList>
    </citation>
    <scope>NUCLEOTIDE SEQUENCE [LARGE SCALE GENOMIC DNA]</scope>
    <source>
        <strain evidence="4">CGMCC 1.12778</strain>
    </source>
</reference>
<gene>
    <name evidence="3" type="ORF">GCM10007170_40460</name>
</gene>
<feature type="compositionally biased region" description="Pro residues" evidence="1">
    <location>
        <begin position="107"/>
        <end position="117"/>
    </location>
</feature>
<proteinExistence type="predicted"/>
<feature type="transmembrane region" description="Helical" evidence="2">
    <location>
        <begin position="209"/>
        <end position="227"/>
    </location>
</feature>
<feature type="region of interest" description="Disordered" evidence="1">
    <location>
        <begin position="105"/>
        <end position="133"/>
    </location>
</feature>
<keyword evidence="2" id="KW-1133">Transmembrane helix</keyword>
<name>A0ABQ2B0I1_9MICC</name>
<evidence type="ECO:0000313" key="4">
    <source>
        <dbReference type="Proteomes" id="UP000643279"/>
    </source>
</evidence>
<dbReference type="RefSeq" id="WP_229748614.1">
    <property type="nucleotide sequence ID" value="NZ_BMFW01000033.1"/>
</dbReference>
<sequence length="471" mass="50439">MGLMDGAVNGMVARLCQAAFTPDEAFCIAQAAYVAPNNRDTRVPPSILSRQEVTGEVDLTLKRLGPYPMGPEAHRQRILLWEKIFGFGTWHEPIDPASIYMSRDPRPPLPPSTPLVNPPSTSVTGDAAPHVQGTAPTSIQTAARTGELPRPLYGSTFTEAYSRFWRKYAVTDGRASRSEYWWAALANLLIGTFLGLAGTSSGREGPNFFGILYFVFLIAIILPSIAITVRRLHDAGLSGWYYILTTIPVIGAVMLAQPSDPTGARFDSPSTDKGAPLPPPRDKSDQVLTQSEHVDGSAISPPAVAEGLPNEVVAPASQSSTRLEAMIGVIAVVTLLAVGGVVWLGNVTAKPKTSTASQSAANDGQAAAIRARLQGTPDWHQYKDDVFLKWDPNPQCIGTLSCNGIDVETASTVACSYGSVWLDLLRNGTVVDTRLGTFQSLSAGVPKLVQVYWNPNVVGDRVQVNRVSCGT</sequence>
<feature type="transmembrane region" description="Helical" evidence="2">
    <location>
        <begin position="180"/>
        <end position="197"/>
    </location>
</feature>
<dbReference type="EMBL" id="BMFW01000033">
    <property type="protein sequence ID" value="GGI01311.1"/>
    <property type="molecule type" value="Genomic_DNA"/>
</dbReference>
<dbReference type="Pfam" id="PF05656">
    <property type="entry name" value="DUF805"/>
    <property type="match status" value="1"/>
</dbReference>
<keyword evidence="4" id="KW-1185">Reference proteome</keyword>
<dbReference type="InterPro" id="IPR008523">
    <property type="entry name" value="DUF805"/>
</dbReference>
<keyword evidence="2" id="KW-0472">Membrane</keyword>
<dbReference type="PANTHER" id="PTHR34980">
    <property type="entry name" value="INNER MEMBRANE PROTEIN-RELATED-RELATED"/>
    <property type="match status" value="1"/>
</dbReference>
<accession>A0ABQ2B0I1</accession>
<evidence type="ECO:0000313" key="3">
    <source>
        <dbReference type="EMBL" id="GGI01311.1"/>
    </source>
</evidence>
<keyword evidence="2" id="KW-0812">Transmembrane</keyword>
<feature type="transmembrane region" description="Helical" evidence="2">
    <location>
        <begin position="239"/>
        <end position="256"/>
    </location>
</feature>